<protein>
    <submittedName>
        <fullName evidence="3">Retrovirus-related pol polyprotein from transposon TNT 1-94</fullName>
    </submittedName>
</protein>
<dbReference type="InterPro" id="IPR043502">
    <property type="entry name" value="DNA/RNA_pol_sf"/>
</dbReference>
<feature type="compositionally biased region" description="Basic and acidic residues" evidence="1">
    <location>
        <begin position="403"/>
        <end position="413"/>
    </location>
</feature>
<sequence>MLTLAPEMATGSPSITINTEDAPAAITSSSESQTPPPDTGVTGIETPLPTNDSDLFEPYIAPETASAASSSGTVIVDVTLNSPITHVQKWTKDHPLENVIGDLHRPVSTRQQLETDAMWCFFNEFLTHVEPKNYKQALEHSCWIEAMQEELHEFERLDVWVLVPSPDNILIIPLKWIFKIKLDEYGEVLKNKARLVAKVYRQEAGINFEESFAPVARIEAIRLFVVNAACQNMIIFQMDVKTAFLNSELNEVVYVSQPEGFIDPEHPTHVYRLKKALYGLKQAPHTWYDKLSKYLISTGFMKGVVDPTLFTRKTGKHILLVQIYVDDIIFASTNPKSYQLFAHEMNSTFQMSMMGQMSFFLGLQVSQNPRGIFINQSKYALEILKNYGFDTGTPMDTPMPERPNLDEIGKENS</sequence>
<reference evidence="3" key="1">
    <citation type="journal article" date="2022" name="Int. J. Mol. Sci.">
        <title>Draft Genome of Tanacetum Coccineum: Genomic Comparison of Closely Related Tanacetum-Family Plants.</title>
        <authorList>
            <person name="Yamashiro T."/>
            <person name="Shiraishi A."/>
            <person name="Nakayama K."/>
            <person name="Satake H."/>
        </authorList>
    </citation>
    <scope>NUCLEOTIDE SEQUENCE</scope>
</reference>
<feature type="region of interest" description="Disordered" evidence="1">
    <location>
        <begin position="24"/>
        <end position="45"/>
    </location>
</feature>
<comment type="caution">
    <text evidence="3">The sequence shown here is derived from an EMBL/GenBank/DDBJ whole genome shotgun (WGS) entry which is preliminary data.</text>
</comment>
<evidence type="ECO:0000313" key="4">
    <source>
        <dbReference type="Proteomes" id="UP001151760"/>
    </source>
</evidence>
<feature type="domain" description="Reverse transcriptase Ty1/copia-type" evidence="2">
    <location>
        <begin position="158"/>
        <end position="399"/>
    </location>
</feature>
<dbReference type="SUPFAM" id="SSF56672">
    <property type="entry name" value="DNA/RNA polymerases"/>
    <property type="match status" value="1"/>
</dbReference>
<reference evidence="3" key="2">
    <citation type="submission" date="2022-01" db="EMBL/GenBank/DDBJ databases">
        <authorList>
            <person name="Yamashiro T."/>
            <person name="Shiraishi A."/>
            <person name="Satake H."/>
            <person name="Nakayama K."/>
        </authorList>
    </citation>
    <scope>NUCLEOTIDE SEQUENCE</scope>
</reference>
<accession>A0ABQ5I9J1</accession>
<feature type="region of interest" description="Disordered" evidence="1">
    <location>
        <begin position="392"/>
        <end position="413"/>
    </location>
</feature>
<dbReference type="Proteomes" id="UP001151760">
    <property type="component" value="Unassembled WGS sequence"/>
</dbReference>
<dbReference type="InterPro" id="IPR013103">
    <property type="entry name" value="RVT_2"/>
</dbReference>
<gene>
    <name evidence="3" type="ORF">Tco_1092233</name>
</gene>
<organism evidence="3 4">
    <name type="scientific">Tanacetum coccineum</name>
    <dbReference type="NCBI Taxonomy" id="301880"/>
    <lineage>
        <taxon>Eukaryota</taxon>
        <taxon>Viridiplantae</taxon>
        <taxon>Streptophyta</taxon>
        <taxon>Embryophyta</taxon>
        <taxon>Tracheophyta</taxon>
        <taxon>Spermatophyta</taxon>
        <taxon>Magnoliopsida</taxon>
        <taxon>eudicotyledons</taxon>
        <taxon>Gunneridae</taxon>
        <taxon>Pentapetalae</taxon>
        <taxon>asterids</taxon>
        <taxon>campanulids</taxon>
        <taxon>Asterales</taxon>
        <taxon>Asteraceae</taxon>
        <taxon>Asteroideae</taxon>
        <taxon>Anthemideae</taxon>
        <taxon>Anthemidinae</taxon>
        <taxon>Tanacetum</taxon>
    </lineage>
</organism>
<evidence type="ECO:0000259" key="2">
    <source>
        <dbReference type="Pfam" id="PF07727"/>
    </source>
</evidence>
<proteinExistence type="predicted"/>
<name>A0ABQ5I9J1_9ASTR</name>
<dbReference type="EMBL" id="BQNB010020506">
    <property type="protein sequence ID" value="GJT96715.1"/>
    <property type="molecule type" value="Genomic_DNA"/>
</dbReference>
<dbReference type="Pfam" id="PF07727">
    <property type="entry name" value="RVT_2"/>
    <property type="match status" value="1"/>
</dbReference>
<evidence type="ECO:0000256" key="1">
    <source>
        <dbReference type="SAM" id="MobiDB-lite"/>
    </source>
</evidence>
<evidence type="ECO:0000313" key="3">
    <source>
        <dbReference type="EMBL" id="GJT96715.1"/>
    </source>
</evidence>
<keyword evidence="4" id="KW-1185">Reference proteome</keyword>